<reference evidence="1" key="1">
    <citation type="submission" date="2018-05" db="EMBL/GenBank/DDBJ databases">
        <authorList>
            <person name="Lanie J.A."/>
            <person name="Ng W.-L."/>
            <person name="Kazmierczak K.M."/>
            <person name="Andrzejewski T.M."/>
            <person name="Davidsen T.M."/>
            <person name="Wayne K.J."/>
            <person name="Tettelin H."/>
            <person name="Glass J.I."/>
            <person name="Rusch D."/>
            <person name="Podicherti R."/>
            <person name="Tsui H.-C.T."/>
            <person name="Winkler M.E."/>
        </authorList>
    </citation>
    <scope>NUCLEOTIDE SEQUENCE</scope>
</reference>
<accession>A0A382STD4</accession>
<feature type="non-terminal residue" evidence="1">
    <location>
        <position position="1"/>
    </location>
</feature>
<sequence length="29" mass="3320">SSMEKIRTTRFSIIAGEDFLYLISNRLAS</sequence>
<protein>
    <submittedName>
        <fullName evidence="1">Uncharacterized protein</fullName>
    </submittedName>
</protein>
<dbReference type="EMBL" id="UINC01130846">
    <property type="protein sequence ID" value="SVD12171.1"/>
    <property type="molecule type" value="Genomic_DNA"/>
</dbReference>
<dbReference type="AlphaFoldDB" id="A0A382STD4"/>
<name>A0A382STD4_9ZZZZ</name>
<evidence type="ECO:0000313" key="1">
    <source>
        <dbReference type="EMBL" id="SVD12171.1"/>
    </source>
</evidence>
<organism evidence="1">
    <name type="scientific">marine metagenome</name>
    <dbReference type="NCBI Taxonomy" id="408172"/>
    <lineage>
        <taxon>unclassified sequences</taxon>
        <taxon>metagenomes</taxon>
        <taxon>ecological metagenomes</taxon>
    </lineage>
</organism>
<gene>
    <name evidence="1" type="ORF">METZ01_LOCUS365025</name>
</gene>
<proteinExistence type="predicted"/>